<evidence type="ECO:0000313" key="2">
    <source>
        <dbReference type="EMBL" id="KAF9498498.1"/>
    </source>
</evidence>
<reference evidence="2" key="1">
    <citation type="submission" date="2020-11" db="EMBL/GenBank/DDBJ databases">
        <authorList>
            <consortium name="DOE Joint Genome Institute"/>
            <person name="Ahrendt S."/>
            <person name="Riley R."/>
            <person name="Andreopoulos W."/>
            <person name="Labutti K."/>
            <person name="Pangilinan J."/>
            <person name="Ruiz-Duenas F.J."/>
            <person name="Barrasa J.M."/>
            <person name="Sanchez-Garcia M."/>
            <person name="Camarero S."/>
            <person name="Miyauchi S."/>
            <person name="Serrano A."/>
            <person name="Linde D."/>
            <person name="Babiker R."/>
            <person name="Drula E."/>
            <person name="Ayuso-Fernandez I."/>
            <person name="Pacheco R."/>
            <person name="Padilla G."/>
            <person name="Ferreira P."/>
            <person name="Barriuso J."/>
            <person name="Kellner H."/>
            <person name="Castanera R."/>
            <person name="Alfaro M."/>
            <person name="Ramirez L."/>
            <person name="Pisabarro A.G."/>
            <person name="Kuo A."/>
            <person name="Tritt A."/>
            <person name="Lipzen A."/>
            <person name="He G."/>
            <person name="Yan M."/>
            <person name="Ng V."/>
            <person name="Cullen D."/>
            <person name="Martin F."/>
            <person name="Rosso M.-N."/>
            <person name="Henrissat B."/>
            <person name="Hibbett D."/>
            <person name="Martinez A.T."/>
            <person name="Grigoriev I.V."/>
        </authorList>
    </citation>
    <scope>NUCLEOTIDE SEQUENCE</scope>
    <source>
        <strain evidence="2">ATCC 90797</strain>
    </source>
</reference>
<dbReference type="Proteomes" id="UP000807025">
    <property type="component" value="Unassembled WGS sequence"/>
</dbReference>
<keyword evidence="3" id="KW-1185">Reference proteome</keyword>
<dbReference type="OrthoDB" id="2142040at2759"/>
<protein>
    <recommendedName>
        <fullName evidence="4">Ankyrin repeat protein</fullName>
    </recommendedName>
</protein>
<organism evidence="2 3">
    <name type="scientific">Pleurotus eryngii</name>
    <name type="common">Boletus of the steppes</name>
    <dbReference type="NCBI Taxonomy" id="5323"/>
    <lineage>
        <taxon>Eukaryota</taxon>
        <taxon>Fungi</taxon>
        <taxon>Dikarya</taxon>
        <taxon>Basidiomycota</taxon>
        <taxon>Agaricomycotina</taxon>
        <taxon>Agaricomycetes</taxon>
        <taxon>Agaricomycetidae</taxon>
        <taxon>Agaricales</taxon>
        <taxon>Pleurotineae</taxon>
        <taxon>Pleurotaceae</taxon>
        <taxon>Pleurotus</taxon>
    </lineage>
</organism>
<dbReference type="PANTHER" id="PTHR34706">
    <property type="entry name" value="SLR1338 PROTEIN"/>
    <property type="match status" value="1"/>
</dbReference>
<sequence length="303" mass="33389">MSIFEDARNGNLNKGRLDGYLSNNPNILTQQEFGSGLTPLGIAVVEGFPEEPDGLSGNDPATPLLLAAWRTKKERPRIIQLLLAKIPSGDASIDATSSAAENNTPLINDGFNAKEVGDYLGDNAVLRALDPEKEKLDLGKLAMVVLDFLLYISLGERRPGRRYSPGIQAEPRTRPKHRPHVSTSMKHEDRWENQKKHTKRITQVATRILPEGEGVALRFVNQDVDNAFSLTLAEISKILDPMSWQPGDKTLQRPLLVSIITDGMPEPEDKSELANVIVKCGNALQSADYPHESMNIVDIVTLL</sequence>
<feature type="compositionally biased region" description="Basic and acidic residues" evidence="1">
    <location>
        <begin position="185"/>
        <end position="195"/>
    </location>
</feature>
<evidence type="ECO:0008006" key="4">
    <source>
        <dbReference type="Google" id="ProtNLM"/>
    </source>
</evidence>
<dbReference type="PANTHER" id="PTHR34706:SF3">
    <property type="entry name" value="ANKYRIN REPEAT PROTEIN (AFU_ORTHOLOGUE AFUA_7G06200)"/>
    <property type="match status" value="1"/>
</dbReference>
<comment type="caution">
    <text evidence="2">The sequence shown here is derived from an EMBL/GenBank/DDBJ whole genome shotgun (WGS) entry which is preliminary data.</text>
</comment>
<evidence type="ECO:0000313" key="3">
    <source>
        <dbReference type="Proteomes" id="UP000807025"/>
    </source>
</evidence>
<name>A0A9P6A236_PLEER</name>
<accession>A0A9P6A236</accession>
<gene>
    <name evidence="2" type="ORF">BDN71DRAFT_1532644</name>
</gene>
<dbReference type="AlphaFoldDB" id="A0A9P6A236"/>
<dbReference type="EMBL" id="MU154537">
    <property type="protein sequence ID" value="KAF9498498.1"/>
    <property type="molecule type" value="Genomic_DNA"/>
</dbReference>
<evidence type="ECO:0000256" key="1">
    <source>
        <dbReference type="SAM" id="MobiDB-lite"/>
    </source>
</evidence>
<feature type="region of interest" description="Disordered" evidence="1">
    <location>
        <begin position="162"/>
        <end position="197"/>
    </location>
</feature>
<proteinExistence type="predicted"/>